<name>H6WBC8_9VIRU</name>
<reference evidence="1" key="1">
    <citation type="journal article" date="2012" name="Proc. Natl. Acad. Sci. U.S.A.">
        <title>Provirophages and transpovirons as the diverse mobilome of giant viruses.</title>
        <authorList>
            <person name="Desnues C."/>
            <person name="La Scola B."/>
            <person name="Yutin N."/>
            <person name="Fournous G."/>
            <person name="Robert C."/>
            <person name="Azza S."/>
            <person name="Jardot P."/>
            <person name="Monteil S."/>
            <person name="Campocasso A."/>
            <person name="Koonin E.V."/>
            <person name="Raoult D."/>
        </authorList>
    </citation>
    <scope>NUCLEOTIDE SEQUENCE</scope>
</reference>
<sequence length="148" mass="17272">MINIIILLNNIIMCDKSIQLNMKLLLLLSNIIDGENNIPKEELMNNYLNYYNEFQNALYESYDENIKNENIMSEQPKIVIEEIIIKPNKNVTFKSNNELNQKGGETHIINNKKSKEDKIRNKCEALWANNVKNIGKKLNIQPEKGKKH</sequence>
<gene>
    <name evidence="1" type="ORF">tv_L1</name>
</gene>
<accession>H6WBC8</accession>
<protein>
    <submittedName>
        <fullName evidence="1">Uncharacterized protein</fullName>
    </submittedName>
</protein>
<proteinExistence type="predicted"/>
<dbReference type="EMBL" id="JQ063126">
    <property type="protein sequence ID" value="AEY99242.1"/>
    <property type="molecule type" value="Genomic_DNA"/>
</dbReference>
<evidence type="ECO:0000313" key="1">
    <source>
        <dbReference type="EMBL" id="AEY99242.1"/>
    </source>
</evidence>
<organism evidence="1">
    <name type="scientific">Megavirus courdo7</name>
    <dbReference type="NCBI Taxonomy" id="1128135"/>
    <lineage>
        <taxon>Viruses</taxon>
        <taxon>Varidnaviria</taxon>
        <taxon>Bamfordvirae</taxon>
        <taxon>Nucleocytoviricota</taxon>
        <taxon>Megaviricetes</taxon>
        <taxon>Imitervirales</taxon>
        <taxon>Mimiviridae</taxon>
        <taxon>Megamimivirinae</taxon>
        <taxon>Megavirus</taxon>
    </lineage>
</organism>